<sequence>MKVITVLILLSLLSFQVEAKSGVSLSEAVNQVKSEGRVLSAKTVNGRHEIKILTHNGTVKTINKKARRANSDRNSNFNKPQTLHNKYRNSPIPSRLKSSRNVMQRKQQKAQSRRSTNHKDNSKSRRNVQRAPSRNKKTTKSKNKDN</sequence>
<proteinExistence type="predicted"/>
<organism evidence="2">
    <name type="scientific">hydrothermal vent metagenome</name>
    <dbReference type="NCBI Taxonomy" id="652676"/>
    <lineage>
        <taxon>unclassified sequences</taxon>
        <taxon>metagenomes</taxon>
        <taxon>ecological metagenomes</taxon>
    </lineage>
</organism>
<accession>A0A3B0VLD8</accession>
<feature type="compositionally biased region" description="Polar residues" evidence="1">
    <location>
        <begin position="72"/>
        <end position="84"/>
    </location>
</feature>
<protein>
    <submittedName>
        <fullName evidence="2">Uncharacterized protein</fullName>
    </submittedName>
</protein>
<evidence type="ECO:0000256" key="1">
    <source>
        <dbReference type="SAM" id="MobiDB-lite"/>
    </source>
</evidence>
<name>A0A3B0VLD8_9ZZZZ</name>
<reference evidence="2" key="1">
    <citation type="submission" date="2018-06" db="EMBL/GenBank/DDBJ databases">
        <authorList>
            <person name="Zhirakovskaya E."/>
        </authorList>
    </citation>
    <scope>NUCLEOTIDE SEQUENCE</scope>
</reference>
<gene>
    <name evidence="2" type="ORF">MNBD_GAMMA02-425</name>
</gene>
<dbReference type="AlphaFoldDB" id="A0A3B0VLD8"/>
<evidence type="ECO:0000313" key="2">
    <source>
        <dbReference type="EMBL" id="VAW44438.1"/>
    </source>
</evidence>
<feature type="region of interest" description="Disordered" evidence="1">
    <location>
        <begin position="55"/>
        <end position="146"/>
    </location>
</feature>
<feature type="compositionally biased region" description="Basic residues" evidence="1">
    <location>
        <begin position="106"/>
        <end position="116"/>
    </location>
</feature>
<dbReference type="EMBL" id="UOFA01000117">
    <property type="protein sequence ID" value="VAW44438.1"/>
    <property type="molecule type" value="Genomic_DNA"/>
</dbReference>
<feature type="compositionally biased region" description="Basic residues" evidence="1">
    <location>
        <begin position="124"/>
        <end position="146"/>
    </location>
</feature>